<organism evidence="1 2">
    <name type="scientific">Romanomermis culicivorax</name>
    <name type="common">Nematode worm</name>
    <dbReference type="NCBI Taxonomy" id="13658"/>
    <lineage>
        <taxon>Eukaryota</taxon>
        <taxon>Metazoa</taxon>
        <taxon>Ecdysozoa</taxon>
        <taxon>Nematoda</taxon>
        <taxon>Enoplea</taxon>
        <taxon>Dorylaimia</taxon>
        <taxon>Mermithida</taxon>
        <taxon>Mermithoidea</taxon>
        <taxon>Mermithidae</taxon>
        <taxon>Romanomermis</taxon>
    </lineage>
</organism>
<dbReference type="Proteomes" id="UP000887565">
    <property type="component" value="Unplaced"/>
</dbReference>
<dbReference type="AlphaFoldDB" id="A0A915K300"/>
<keyword evidence="1" id="KW-1185">Reference proteome</keyword>
<reference evidence="2" key="1">
    <citation type="submission" date="2022-11" db="UniProtKB">
        <authorList>
            <consortium name="WormBaseParasite"/>
        </authorList>
    </citation>
    <scope>IDENTIFICATION</scope>
</reference>
<evidence type="ECO:0000313" key="1">
    <source>
        <dbReference type="Proteomes" id="UP000887565"/>
    </source>
</evidence>
<sequence length="61" mass="6671">MITVSAVAKLIPNPPARVDNRKTNCWAPVEGHITKSRIAEVAVKSSCEKSDIIDYLPPNKP</sequence>
<dbReference type="WBParaSite" id="nRc.2.0.1.t32208-RA">
    <property type="protein sequence ID" value="nRc.2.0.1.t32208-RA"/>
    <property type="gene ID" value="nRc.2.0.1.g32208"/>
</dbReference>
<evidence type="ECO:0000313" key="2">
    <source>
        <dbReference type="WBParaSite" id="nRc.2.0.1.t32208-RA"/>
    </source>
</evidence>
<accession>A0A915K300</accession>
<name>A0A915K300_ROMCU</name>
<proteinExistence type="predicted"/>
<protein>
    <submittedName>
        <fullName evidence="2">Uncharacterized protein</fullName>
    </submittedName>
</protein>